<keyword evidence="1" id="KW-0175">Coiled coil</keyword>
<reference evidence="3 4" key="1">
    <citation type="journal article" date="2016" name="Nat. Commun.">
        <title>Thousands of microbial genomes shed light on interconnected biogeochemical processes in an aquifer system.</title>
        <authorList>
            <person name="Anantharaman K."/>
            <person name="Brown C.T."/>
            <person name="Hug L.A."/>
            <person name="Sharon I."/>
            <person name="Castelle C.J."/>
            <person name="Probst A.J."/>
            <person name="Thomas B.C."/>
            <person name="Singh A."/>
            <person name="Wilkins M.J."/>
            <person name="Karaoz U."/>
            <person name="Brodie E.L."/>
            <person name="Williams K.H."/>
            <person name="Hubbard S.S."/>
            <person name="Banfield J.F."/>
        </authorList>
    </citation>
    <scope>NUCLEOTIDE SEQUENCE [LARGE SCALE GENOMIC DNA]</scope>
</reference>
<feature type="coiled-coil region" evidence="1">
    <location>
        <begin position="74"/>
        <end position="114"/>
    </location>
</feature>
<comment type="caution">
    <text evidence="3">The sequence shown here is derived from an EMBL/GenBank/DDBJ whole genome shotgun (WGS) entry which is preliminary data.</text>
</comment>
<feature type="compositionally biased region" description="Basic and acidic residues" evidence="2">
    <location>
        <begin position="9"/>
        <end position="21"/>
    </location>
</feature>
<gene>
    <name evidence="3" type="ORF">A2318_01115</name>
</gene>
<dbReference type="Proteomes" id="UP000177331">
    <property type="component" value="Unassembled WGS sequence"/>
</dbReference>
<evidence type="ECO:0000313" key="3">
    <source>
        <dbReference type="EMBL" id="OGL99082.1"/>
    </source>
</evidence>
<accession>A0A1F7W8G3</accession>
<evidence type="ECO:0000256" key="1">
    <source>
        <dbReference type="SAM" id="Coils"/>
    </source>
</evidence>
<name>A0A1F7W8G3_9BACT</name>
<evidence type="ECO:0000313" key="4">
    <source>
        <dbReference type="Proteomes" id="UP000177331"/>
    </source>
</evidence>
<dbReference type="EMBL" id="MGFD01000015">
    <property type="protein sequence ID" value="OGL99082.1"/>
    <property type="molecule type" value="Genomic_DNA"/>
</dbReference>
<feature type="coiled-coil region" evidence="1">
    <location>
        <begin position="212"/>
        <end position="239"/>
    </location>
</feature>
<feature type="region of interest" description="Disordered" evidence="2">
    <location>
        <begin position="1"/>
        <end position="21"/>
    </location>
</feature>
<evidence type="ECO:0000256" key="2">
    <source>
        <dbReference type="SAM" id="MobiDB-lite"/>
    </source>
</evidence>
<protein>
    <submittedName>
        <fullName evidence="3">Uncharacterized protein</fullName>
    </submittedName>
</protein>
<organism evidence="3 4">
    <name type="scientific">Candidatus Uhrbacteria bacterium RIFOXYB2_FULL_45_11</name>
    <dbReference type="NCBI Taxonomy" id="1802421"/>
    <lineage>
        <taxon>Bacteria</taxon>
        <taxon>Candidatus Uhriibacteriota</taxon>
    </lineage>
</organism>
<sequence length="262" mass="30195">MPEGSRAVPSKEELSKMETKVGRSERVLGKLGIEAGAKPNETTEEHIARLQRAIWEVMMDDDKWNAVEFHVGRMAELLRTIDTVTEQLAQLEDEKNKQKEKQKLQKACEILVRDLGGSVYEKEIDSVLAKLEGDPKKAEKIAFALEMFSQQKSALTERQDRVKRGNQLYQKWRDIQHSQSENSVRRQGGFLGIIALEETRGDQEALAEMSQDNASKEERDQIKDRLRKAKKQIQRSFERDAEEFRLFGEKILKIQKVLDKLA</sequence>
<dbReference type="AlphaFoldDB" id="A0A1F7W8G3"/>
<proteinExistence type="predicted"/>